<feature type="transmembrane region" description="Helical" evidence="1">
    <location>
        <begin position="34"/>
        <end position="54"/>
    </location>
</feature>
<dbReference type="STRING" id="3641.A0A061F9B6"/>
<sequence>MQFLHRPNAFPGHGAVSRAMDIIQSSPPTWQSAFLTNILIFVVGTALLVAGLSLSEIFASFLLGTLTWRAFGSSGFLLIASYFVIVSH</sequence>
<dbReference type="Proteomes" id="UP000026915">
    <property type="component" value="Chromosome 7"/>
</dbReference>
<keyword evidence="1" id="KW-0472">Membrane</keyword>
<dbReference type="HOGENOM" id="CLU_2473503_0_0_1"/>
<reference evidence="2 3" key="1">
    <citation type="journal article" date="2013" name="Genome Biol.">
        <title>The genome sequence of the most widely cultivated cacao type and its use to identify candidate genes regulating pod color.</title>
        <authorList>
            <person name="Motamayor J.C."/>
            <person name="Mockaitis K."/>
            <person name="Schmutz J."/>
            <person name="Haiminen N."/>
            <person name="Iii D.L."/>
            <person name="Cornejo O."/>
            <person name="Findley S.D."/>
            <person name="Zheng P."/>
            <person name="Utro F."/>
            <person name="Royaert S."/>
            <person name="Saski C."/>
            <person name="Jenkins J."/>
            <person name="Podicheti R."/>
            <person name="Zhao M."/>
            <person name="Scheffler B.E."/>
            <person name="Stack J.C."/>
            <person name="Feltus F.A."/>
            <person name="Mustiga G.M."/>
            <person name="Amores F."/>
            <person name="Phillips W."/>
            <person name="Marelli J.P."/>
            <person name="May G.D."/>
            <person name="Shapiro H."/>
            <person name="Ma J."/>
            <person name="Bustamante C.D."/>
            <person name="Schnell R.J."/>
            <person name="Main D."/>
            <person name="Gilbert D."/>
            <person name="Parida L."/>
            <person name="Kuhn D.N."/>
        </authorList>
    </citation>
    <scope>NUCLEOTIDE SEQUENCE [LARGE SCALE GENOMIC DNA]</scope>
    <source>
        <strain evidence="3">cv. Matina 1-6</strain>
    </source>
</reference>
<evidence type="ECO:0000313" key="2">
    <source>
        <dbReference type="EMBL" id="EOY13488.1"/>
    </source>
</evidence>
<dbReference type="Gramene" id="EOY13488">
    <property type="protein sequence ID" value="EOY13488"/>
    <property type="gene ID" value="TCM_032089"/>
</dbReference>
<gene>
    <name evidence="2" type="ORF">TCM_032089</name>
</gene>
<keyword evidence="1" id="KW-0812">Transmembrane</keyword>
<name>A0A061F9B6_THECC</name>
<dbReference type="EMBL" id="CM001885">
    <property type="protein sequence ID" value="EOY13488.1"/>
    <property type="molecule type" value="Genomic_DNA"/>
</dbReference>
<accession>A0A061F9B6</accession>
<keyword evidence="1" id="KW-1133">Transmembrane helix</keyword>
<proteinExistence type="predicted"/>
<evidence type="ECO:0000256" key="1">
    <source>
        <dbReference type="SAM" id="Phobius"/>
    </source>
</evidence>
<dbReference type="InParanoid" id="A0A061F9B6"/>
<feature type="transmembrane region" description="Helical" evidence="1">
    <location>
        <begin position="66"/>
        <end position="85"/>
    </location>
</feature>
<keyword evidence="3" id="KW-1185">Reference proteome</keyword>
<evidence type="ECO:0000313" key="3">
    <source>
        <dbReference type="Proteomes" id="UP000026915"/>
    </source>
</evidence>
<organism evidence="2 3">
    <name type="scientific">Theobroma cacao</name>
    <name type="common">Cacao</name>
    <name type="synonym">Cocoa</name>
    <dbReference type="NCBI Taxonomy" id="3641"/>
    <lineage>
        <taxon>Eukaryota</taxon>
        <taxon>Viridiplantae</taxon>
        <taxon>Streptophyta</taxon>
        <taxon>Embryophyta</taxon>
        <taxon>Tracheophyta</taxon>
        <taxon>Spermatophyta</taxon>
        <taxon>Magnoliopsida</taxon>
        <taxon>eudicotyledons</taxon>
        <taxon>Gunneridae</taxon>
        <taxon>Pentapetalae</taxon>
        <taxon>rosids</taxon>
        <taxon>malvids</taxon>
        <taxon>Malvales</taxon>
        <taxon>Malvaceae</taxon>
        <taxon>Byttnerioideae</taxon>
        <taxon>Theobroma</taxon>
    </lineage>
</organism>
<protein>
    <submittedName>
        <fullName evidence="2">Uncharacterized protein</fullName>
    </submittedName>
</protein>
<dbReference type="AlphaFoldDB" id="A0A061F9B6"/>